<dbReference type="AlphaFoldDB" id="A0AA38G1P9"/>
<accession>A0AA38G1P9</accession>
<keyword evidence="4" id="KW-1185">Reference proteome</keyword>
<dbReference type="EMBL" id="JAHRHJ020000005">
    <property type="protein sequence ID" value="KAH9313678.1"/>
    <property type="molecule type" value="Genomic_DNA"/>
</dbReference>
<proteinExistence type="predicted"/>
<dbReference type="PANTHER" id="PTHR42678">
    <property type="entry name" value="AMIDASE"/>
    <property type="match status" value="1"/>
</dbReference>
<evidence type="ECO:0000259" key="2">
    <source>
        <dbReference type="Pfam" id="PF01425"/>
    </source>
</evidence>
<feature type="chain" id="PRO_5041242191" description="Amidase domain-containing protein" evidence="1">
    <location>
        <begin position="26"/>
        <end position="516"/>
    </location>
</feature>
<evidence type="ECO:0000313" key="3">
    <source>
        <dbReference type="EMBL" id="KAH9313678.1"/>
    </source>
</evidence>
<dbReference type="Pfam" id="PF01425">
    <property type="entry name" value="Amidase"/>
    <property type="match status" value="1"/>
</dbReference>
<organism evidence="3 4">
    <name type="scientific">Taxus chinensis</name>
    <name type="common">Chinese yew</name>
    <name type="synonym">Taxus wallichiana var. chinensis</name>
    <dbReference type="NCBI Taxonomy" id="29808"/>
    <lineage>
        <taxon>Eukaryota</taxon>
        <taxon>Viridiplantae</taxon>
        <taxon>Streptophyta</taxon>
        <taxon>Embryophyta</taxon>
        <taxon>Tracheophyta</taxon>
        <taxon>Spermatophyta</taxon>
        <taxon>Pinopsida</taxon>
        <taxon>Pinidae</taxon>
        <taxon>Conifers II</taxon>
        <taxon>Cupressales</taxon>
        <taxon>Taxaceae</taxon>
        <taxon>Taxus</taxon>
    </lineage>
</organism>
<sequence length="516" mass="55887">MLNYRGGISFLQVWLFILFSLHGSCQNALKDPPFRIEEATIPQIQSAFEAGTLTSKSLVEFYIHTIGKLNPQLHAVIEVNPDALLLAEKVDAERVKRGVIGGLHGIPVLLKDNIASKDKLNTTAGSFALLGSKVPRDATVVSKLKKAGAIILGKASLSEWANFRANISLDGWSARGGQCKNSYVLTASPCGSSSGSAVGVSANMATVSLGTETAGSILCPASSNSVVGIKPTVGLTSRAGVVPISHNQDTVGPICRTVTDAVYLLDEIVGYDVRDHRATKSAARFIPKGGYKQFLKTNGLNGKRLGIVEGQFLQSGPYKAAYLNKHMTTMRAKGATLVKNHVVNDLLNISIDGQYTVLEHDFKHDLNIYLSELLQSPVRTLADIISFNLQHAAEEKLFKYGQEAFLRAENTSGLRSHIYRKALKGNHMLTKNGIDKVLETYKLDALVTLDVRVYSLLGIAGYPGISVPAGYTKAGVPFGIYFVGQRGSEPTLIQISYAFEQETKVRRIPLLNKEML</sequence>
<dbReference type="OMA" id="DGWDWDY"/>
<dbReference type="PANTHER" id="PTHR42678:SF34">
    <property type="entry name" value="OS04G0183300 PROTEIN"/>
    <property type="match status" value="1"/>
</dbReference>
<dbReference type="Gene3D" id="3.90.1300.10">
    <property type="entry name" value="Amidase signature (AS) domain"/>
    <property type="match status" value="1"/>
</dbReference>
<dbReference type="SUPFAM" id="SSF75304">
    <property type="entry name" value="Amidase signature (AS) enzymes"/>
    <property type="match status" value="1"/>
</dbReference>
<dbReference type="InterPro" id="IPR023631">
    <property type="entry name" value="Amidase_dom"/>
</dbReference>
<dbReference type="Proteomes" id="UP000824469">
    <property type="component" value="Unassembled WGS sequence"/>
</dbReference>
<protein>
    <recommendedName>
        <fullName evidence="2">Amidase domain-containing protein</fullName>
    </recommendedName>
</protein>
<feature type="signal peptide" evidence="1">
    <location>
        <begin position="1"/>
        <end position="25"/>
    </location>
</feature>
<name>A0AA38G1P9_TAXCH</name>
<feature type="domain" description="Amidase" evidence="2">
    <location>
        <begin position="58"/>
        <end position="492"/>
    </location>
</feature>
<evidence type="ECO:0000256" key="1">
    <source>
        <dbReference type="SAM" id="SignalP"/>
    </source>
</evidence>
<comment type="caution">
    <text evidence="3">The sequence shown here is derived from an EMBL/GenBank/DDBJ whole genome shotgun (WGS) entry which is preliminary data.</text>
</comment>
<gene>
    <name evidence="3" type="ORF">KI387_022305</name>
</gene>
<evidence type="ECO:0000313" key="4">
    <source>
        <dbReference type="Proteomes" id="UP000824469"/>
    </source>
</evidence>
<keyword evidence="1" id="KW-0732">Signal</keyword>
<reference evidence="3 4" key="1">
    <citation type="journal article" date="2021" name="Nat. Plants">
        <title>The Taxus genome provides insights into paclitaxel biosynthesis.</title>
        <authorList>
            <person name="Xiong X."/>
            <person name="Gou J."/>
            <person name="Liao Q."/>
            <person name="Li Y."/>
            <person name="Zhou Q."/>
            <person name="Bi G."/>
            <person name="Li C."/>
            <person name="Du R."/>
            <person name="Wang X."/>
            <person name="Sun T."/>
            <person name="Guo L."/>
            <person name="Liang H."/>
            <person name="Lu P."/>
            <person name="Wu Y."/>
            <person name="Zhang Z."/>
            <person name="Ro D.K."/>
            <person name="Shang Y."/>
            <person name="Huang S."/>
            <person name="Yan J."/>
        </authorList>
    </citation>
    <scope>NUCLEOTIDE SEQUENCE [LARGE SCALE GENOMIC DNA]</scope>
    <source>
        <strain evidence="3">Ta-2019</strain>
    </source>
</reference>
<dbReference type="InterPro" id="IPR036928">
    <property type="entry name" value="AS_sf"/>
</dbReference>